<protein>
    <recommendedName>
        <fullName evidence="12">Methyltransferase FkbM domain-containing protein</fullName>
    </recommendedName>
</protein>
<dbReference type="InterPro" id="IPR029063">
    <property type="entry name" value="SAM-dependent_MTases_sf"/>
</dbReference>
<keyword evidence="11" id="KW-0732">Signal</keyword>
<comment type="subcellular location">
    <subcellularLocation>
        <location evidence="1">Endoplasmic reticulum membrane</location>
        <topology evidence="1">Single-pass membrane protein</topology>
    </subcellularLocation>
</comment>
<evidence type="ECO:0000259" key="12">
    <source>
        <dbReference type="Pfam" id="PF05050"/>
    </source>
</evidence>
<name>A0AAV7GAY0_DENCH</name>
<evidence type="ECO:0000256" key="2">
    <source>
        <dbReference type="ARBA" id="ARBA00004687"/>
    </source>
</evidence>
<dbReference type="SUPFAM" id="SSF53335">
    <property type="entry name" value="S-adenosyl-L-methionine-dependent methyltransferases"/>
    <property type="match status" value="1"/>
</dbReference>
<accession>A0AAV7GAY0</accession>
<evidence type="ECO:0000256" key="1">
    <source>
        <dbReference type="ARBA" id="ARBA00004389"/>
    </source>
</evidence>
<sequence length="749" mass="84842">MKPFSGFYIIVILLLALISVFCLQSNSDGPWKSPFCTSDLLPLLPLSVSWPILRSLYSAVDLLPTFVGVVSSPETKLRWKGACFYNNTAWMEFHNKSKSTYGGGTFHIKVTNAHSWTCMDFYVFATPYRVTWDYYLLSREHTLEFDEWEAEEEYEYVKRHGVSIFLMQSGMLGTLRALWDVFSLFTNTRWGENSNIAILRKHMDAKFEEWPKPWFSNINVDDKIAEASLAMPNAWKKEKASPLLLSFRDNLMRSFFNSHGQLSEPDFSKVLDKEICSGDLCEEMLVNADIFGLSSLQRELMGEGSHRQLITTMEFCHHPKFTHFVNEHFCEAIVIEYLPIGIFSDPFELRRLVDREVFLSASVVGDTNLELPSALSNISVVEIHINVKSDAQKIVVQLPLHSRYPPLNSSDYINITVSKPHLFIRCKPKISQIAACSWTLIDLGIFLLLVLLFFLLIFIFFRPLSSQNPNPISLHFQIPTLNLPTGLPLLPFDCAASPQASPVFAARVEGLHHPFLYSLADFGSLPEKPHKNIVRMIKGKPFRRPEISSTIQEFLHGSKPTDGIVIDVGANVGMATFAAAAMGFRVVAFEPVFENLQRICDGVFLNRFWDRVVIFEAAASDRLGNITLHKLIGRLDNSAISATGAKLAFKSNEEIAIEVKTIPLDLVIPDNEKVLLIKIDVQGWEHHVLEGAIKLLSRRKGEAPYLIYEEDERLLAASNSSRKEIREFLRSVGYDHCTQHGTDAHCTKN</sequence>
<evidence type="ECO:0000313" key="13">
    <source>
        <dbReference type="EMBL" id="KAH0458880.1"/>
    </source>
</evidence>
<evidence type="ECO:0000256" key="7">
    <source>
        <dbReference type="ARBA" id="ARBA00022989"/>
    </source>
</evidence>
<evidence type="ECO:0000256" key="5">
    <source>
        <dbReference type="ARBA" id="ARBA00022692"/>
    </source>
</evidence>
<proteinExistence type="inferred from homology"/>
<dbReference type="PANTHER" id="PTHR31354">
    <property type="entry name" value="OS01G0793500 PROTEIN"/>
    <property type="match status" value="1"/>
</dbReference>
<feature type="signal peptide" evidence="11">
    <location>
        <begin position="1"/>
        <end position="22"/>
    </location>
</feature>
<keyword evidence="4" id="KW-0337">GPI-anchor biosynthesis</keyword>
<feature type="domain" description="Methyltransferase FkbM" evidence="12">
    <location>
        <begin position="567"/>
        <end position="734"/>
    </location>
</feature>
<organism evidence="13 14">
    <name type="scientific">Dendrobium chrysotoxum</name>
    <name type="common">Orchid</name>
    <dbReference type="NCBI Taxonomy" id="161865"/>
    <lineage>
        <taxon>Eukaryota</taxon>
        <taxon>Viridiplantae</taxon>
        <taxon>Streptophyta</taxon>
        <taxon>Embryophyta</taxon>
        <taxon>Tracheophyta</taxon>
        <taxon>Spermatophyta</taxon>
        <taxon>Magnoliopsida</taxon>
        <taxon>Liliopsida</taxon>
        <taxon>Asparagales</taxon>
        <taxon>Orchidaceae</taxon>
        <taxon>Epidendroideae</taxon>
        <taxon>Malaxideae</taxon>
        <taxon>Dendrobiinae</taxon>
        <taxon>Dendrobium</taxon>
    </lineage>
</organism>
<dbReference type="AlphaFoldDB" id="A0AAV7GAY0"/>
<keyword evidence="5 10" id="KW-0812">Transmembrane</keyword>
<dbReference type="Pfam" id="PF08320">
    <property type="entry name" value="PIG-X"/>
    <property type="match status" value="1"/>
</dbReference>
<dbReference type="GO" id="GO:0005789">
    <property type="term" value="C:endoplasmic reticulum membrane"/>
    <property type="evidence" value="ECO:0007669"/>
    <property type="project" value="UniProtKB-SubCell"/>
</dbReference>
<keyword evidence="8 10" id="KW-0472">Membrane</keyword>
<keyword evidence="9" id="KW-0325">Glycoprotein</keyword>
<feature type="transmembrane region" description="Helical" evidence="10">
    <location>
        <begin position="438"/>
        <end position="461"/>
    </location>
</feature>
<evidence type="ECO:0000256" key="3">
    <source>
        <dbReference type="ARBA" id="ARBA00010345"/>
    </source>
</evidence>
<evidence type="ECO:0000256" key="10">
    <source>
        <dbReference type="SAM" id="Phobius"/>
    </source>
</evidence>
<dbReference type="PANTHER" id="PTHR31354:SF2">
    <property type="entry name" value="OS01G0793500 PROTEIN"/>
    <property type="match status" value="1"/>
</dbReference>
<dbReference type="InterPro" id="IPR006342">
    <property type="entry name" value="FkbM_mtfrase"/>
</dbReference>
<evidence type="ECO:0000256" key="9">
    <source>
        <dbReference type="ARBA" id="ARBA00023180"/>
    </source>
</evidence>
<evidence type="ECO:0000256" key="11">
    <source>
        <dbReference type="SAM" id="SignalP"/>
    </source>
</evidence>
<keyword evidence="6" id="KW-0256">Endoplasmic reticulum</keyword>
<comment type="caution">
    <text evidence="13">The sequence shown here is derived from an EMBL/GenBank/DDBJ whole genome shotgun (WGS) entry which is preliminary data.</text>
</comment>
<evidence type="ECO:0000256" key="6">
    <source>
        <dbReference type="ARBA" id="ARBA00022824"/>
    </source>
</evidence>
<dbReference type="InterPro" id="IPR013233">
    <property type="entry name" value="PIG-X/PBN1"/>
</dbReference>
<comment type="similarity">
    <text evidence="3">Belongs to the PIGX family.</text>
</comment>
<feature type="chain" id="PRO_5043944599" description="Methyltransferase FkbM domain-containing protein" evidence="11">
    <location>
        <begin position="23"/>
        <end position="749"/>
    </location>
</feature>
<evidence type="ECO:0000256" key="4">
    <source>
        <dbReference type="ARBA" id="ARBA00022502"/>
    </source>
</evidence>
<dbReference type="Proteomes" id="UP000775213">
    <property type="component" value="Unassembled WGS sequence"/>
</dbReference>
<evidence type="ECO:0000256" key="8">
    <source>
        <dbReference type="ARBA" id="ARBA00023136"/>
    </source>
</evidence>
<dbReference type="Gene3D" id="3.40.50.150">
    <property type="entry name" value="Vaccinia Virus protein VP39"/>
    <property type="match status" value="1"/>
</dbReference>
<dbReference type="EMBL" id="JAGFBR010000011">
    <property type="protein sequence ID" value="KAH0458880.1"/>
    <property type="molecule type" value="Genomic_DNA"/>
</dbReference>
<gene>
    <name evidence="13" type="ORF">IEQ34_011694</name>
</gene>
<dbReference type="NCBIfam" id="TIGR01444">
    <property type="entry name" value="fkbM_fam"/>
    <property type="match status" value="1"/>
</dbReference>
<keyword evidence="14" id="KW-1185">Reference proteome</keyword>
<dbReference type="GO" id="GO:0006506">
    <property type="term" value="P:GPI anchor biosynthetic process"/>
    <property type="evidence" value="ECO:0007669"/>
    <property type="project" value="UniProtKB-KW"/>
</dbReference>
<dbReference type="Pfam" id="PF05050">
    <property type="entry name" value="Methyltransf_21"/>
    <property type="match status" value="1"/>
</dbReference>
<comment type="pathway">
    <text evidence="2">Glycolipid biosynthesis; glycosylphosphatidylinositol-anchor biosynthesis.</text>
</comment>
<reference evidence="13 14" key="1">
    <citation type="journal article" date="2021" name="Hortic Res">
        <title>Chromosome-scale assembly of the Dendrobium chrysotoxum genome enhances the understanding of orchid evolution.</title>
        <authorList>
            <person name="Zhang Y."/>
            <person name="Zhang G.Q."/>
            <person name="Zhang D."/>
            <person name="Liu X.D."/>
            <person name="Xu X.Y."/>
            <person name="Sun W.H."/>
            <person name="Yu X."/>
            <person name="Zhu X."/>
            <person name="Wang Z.W."/>
            <person name="Zhao X."/>
            <person name="Zhong W.Y."/>
            <person name="Chen H."/>
            <person name="Yin W.L."/>
            <person name="Huang T."/>
            <person name="Niu S.C."/>
            <person name="Liu Z.J."/>
        </authorList>
    </citation>
    <scope>NUCLEOTIDE SEQUENCE [LARGE SCALE GENOMIC DNA]</scope>
    <source>
        <strain evidence="13">Lindl</strain>
    </source>
</reference>
<keyword evidence="7 10" id="KW-1133">Transmembrane helix</keyword>
<evidence type="ECO:0000313" key="14">
    <source>
        <dbReference type="Proteomes" id="UP000775213"/>
    </source>
</evidence>